<reference evidence="3" key="1">
    <citation type="submission" date="2014-04" db="EMBL/GenBank/DDBJ databases">
        <title>Lactobacillus plantarum strain Zhang-LL plasmid pZL3.</title>
        <authorList>
            <person name="Xie Y."/>
            <person name="Zhang H."/>
        </authorList>
    </citation>
    <scope>NUCLEOTIDE SEQUENCE</scope>
    <source>
        <strain evidence="3">Zhang-LL</strain>
        <plasmid evidence="3">pZL3</plasmid>
    </source>
</reference>
<dbReference type="Pfam" id="PF01051">
    <property type="entry name" value="Rep3_N"/>
    <property type="match status" value="1"/>
</dbReference>
<proteinExistence type="inferred from homology"/>
<dbReference type="GO" id="GO:0003887">
    <property type="term" value="F:DNA-directed DNA polymerase activity"/>
    <property type="evidence" value="ECO:0007669"/>
    <property type="project" value="InterPro"/>
</dbReference>
<dbReference type="InterPro" id="IPR036390">
    <property type="entry name" value="WH_DNA-bd_sf"/>
</dbReference>
<gene>
    <name evidence="3" type="primary">repA</name>
</gene>
<comment type="similarity">
    <text evidence="1">Belongs to the initiator RepB protein family.</text>
</comment>
<accession>A0A076G319</accession>
<sequence length="304" mass="35762">MLTLSTKRGVILRNEIVKYENRLNLIPLRRFNSREMNLFLAIVQQVHDKGTTDLTFTFNQLRFLSQAKQHGSDFVADLEKTYDKLLKLNARTDDGNRIVRFVAFTRYEIIRDKEVINIRVNPDFKGLFNELDTWTRFSLEQFTSLRSTYSKTIFRLLKQYRTVGERKFSVEEFRTLLDVPKSYSIYAINKRVLKPIKEELSPIFKGLAIRKQRGGRGGKIVGYTFSWKPEKKDANDFSKGKFWDEKIALDNIEHNDELTDQEKWRAIDKIKGLPLGSTEKRRTKKVIEAVESDTLNDLRNMLKH</sequence>
<dbReference type="SUPFAM" id="SSF46785">
    <property type="entry name" value="Winged helix' DNA-binding domain"/>
    <property type="match status" value="2"/>
</dbReference>
<name>A0A076G319_LACPN</name>
<keyword evidence="3" id="KW-0614">Plasmid</keyword>
<dbReference type="GO" id="GO:0006270">
    <property type="term" value="P:DNA replication initiation"/>
    <property type="evidence" value="ECO:0007669"/>
    <property type="project" value="InterPro"/>
</dbReference>
<dbReference type="InterPro" id="IPR036388">
    <property type="entry name" value="WH-like_DNA-bd_sf"/>
</dbReference>
<protein>
    <submittedName>
        <fullName evidence="3">RepA</fullName>
    </submittedName>
</protein>
<dbReference type="Pfam" id="PF21205">
    <property type="entry name" value="Rep3_C"/>
    <property type="match status" value="1"/>
</dbReference>
<dbReference type="Gene3D" id="1.10.10.10">
    <property type="entry name" value="Winged helix-like DNA-binding domain superfamily/Winged helix DNA-binding domain"/>
    <property type="match status" value="2"/>
</dbReference>
<evidence type="ECO:0000313" key="3">
    <source>
        <dbReference type="EMBL" id="AII26515.1"/>
    </source>
</evidence>
<dbReference type="AlphaFoldDB" id="A0A076G319"/>
<dbReference type="InterPro" id="IPR000525">
    <property type="entry name" value="Initiator_Rep_WH1"/>
</dbReference>
<evidence type="ECO:0000259" key="2">
    <source>
        <dbReference type="Pfam" id="PF01051"/>
    </source>
</evidence>
<organism evidence="3">
    <name type="scientific">Lactiplantibacillus plantarum subsp. plantarum</name>
    <dbReference type="NCBI Taxonomy" id="337330"/>
    <lineage>
        <taxon>Bacteria</taxon>
        <taxon>Bacillati</taxon>
        <taxon>Bacillota</taxon>
        <taxon>Bacilli</taxon>
        <taxon>Lactobacillales</taxon>
        <taxon>Lactobacillaceae</taxon>
        <taxon>Lactiplantibacillus</taxon>
    </lineage>
</organism>
<geneLocation type="plasmid" evidence="3">
    <name>pZL3</name>
</geneLocation>
<dbReference type="EMBL" id="KJ767737">
    <property type="protein sequence ID" value="AII26515.1"/>
    <property type="molecule type" value="Genomic_DNA"/>
</dbReference>
<feature type="domain" description="Initiator Rep protein WH1" evidence="2">
    <location>
        <begin position="16"/>
        <end position="158"/>
    </location>
</feature>
<evidence type="ECO:0000256" key="1">
    <source>
        <dbReference type="ARBA" id="ARBA00038283"/>
    </source>
</evidence>